<dbReference type="GO" id="GO:0003677">
    <property type="term" value="F:DNA binding"/>
    <property type="evidence" value="ECO:0007669"/>
    <property type="project" value="UniProtKB-UniRule"/>
</dbReference>
<evidence type="ECO:0000256" key="2">
    <source>
        <dbReference type="ARBA" id="ARBA00023015"/>
    </source>
</evidence>
<organism evidence="8 9">
    <name type="scientific">Anoxybacteroides tepidamans</name>
    <dbReference type="NCBI Taxonomy" id="265948"/>
    <lineage>
        <taxon>Bacteria</taxon>
        <taxon>Bacillati</taxon>
        <taxon>Bacillota</taxon>
        <taxon>Bacilli</taxon>
        <taxon>Bacillales</taxon>
        <taxon>Anoxybacillaceae</taxon>
        <taxon>Anoxybacteroides</taxon>
    </lineage>
</organism>
<evidence type="ECO:0000259" key="7">
    <source>
        <dbReference type="Pfam" id="PF04542"/>
    </source>
</evidence>
<gene>
    <name evidence="6" type="primary">sigI</name>
    <name evidence="8" type="ORF">HNQ34_002754</name>
</gene>
<sequence length="242" mass="29046">MLRSFFRKVKDDQIEKFIEQFQNRETEKLNDFIEQYKPFIATKVSEVCKRKIAPEYDDEFSIGLIAFHEAIEKYTPNKGSNFLSFASLVIKRRVIDYIRKEKKNYGYSLDDREEDMENPYEIKATSEQYQKQIETEQRKEEISHYTEKLKEFGITMLDLTEHCPKHKDARETSLHIAKMILKHENLKRQLFDKKKLPIKEVANLVEVSRKTLERNRKYLIALVILLSEDYIYLKEYLKGVEK</sequence>
<dbReference type="Pfam" id="PF04542">
    <property type="entry name" value="Sigma70_r2"/>
    <property type="match status" value="1"/>
</dbReference>
<accession>A0A7W8IS14</accession>
<feature type="short sequence motif" description="Polymerase core binding" evidence="6">
    <location>
        <begin position="58"/>
        <end position="71"/>
    </location>
</feature>
<dbReference type="EMBL" id="JACHEP010000019">
    <property type="protein sequence ID" value="MBB5325653.1"/>
    <property type="molecule type" value="Genomic_DNA"/>
</dbReference>
<dbReference type="GO" id="GO:0005737">
    <property type="term" value="C:cytoplasm"/>
    <property type="evidence" value="ECO:0007669"/>
    <property type="project" value="UniProtKB-SubCell"/>
</dbReference>
<name>A0A7W8IS14_9BACL</name>
<dbReference type="InterPro" id="IPR013325">
    <property type="entry name" value="RNA_pol_sigma_r2"/>
</dbReference>
<comment type="similarity">
    <text evidence="6">Belongs to the sigma-70 factor family. SigI subfamily.</text>
</comment>
<keyword evidence="6" id="KW-0346">Stress response</keyword>
<dbReference type="GO" id="GO:0016987">
    <property type="term" value="F:sigma factor activity"/>
    <property type="evidence" value="ECO:0007669"/>
    <property type="project" value="UniProtKB-UniRule"/>
</dbReference>
<comment type="subunit">
    <text evidence="6">Interacts with RsgI.</text>
</comment>
<evidence type="ECO:0000313" key="8">
    <source>
        <dbReference type="EMBL" id="MBB5325653.1"/>
    </source>
</evidence>
<proteinExistence type="inferred from homology"/>
<dbReference type="Proteomes" id="UP000520011">
    <property type="component" value="Unassembled WGS sequence"/>
</dbReference>
<dbReference type="AlphaFoldDB" id="A0A7W8IS14"/>
<dbReference type="PIRSF" id="PIRSF038953">
    <property type="entry name" value="SigI"/>
    <property type="match status" value="1"/>
</dbReference>
<reference evidence="8 9" key="1">
    <citation type="submission" date="2020-08" db="EMBL/GenBank/DDBJ databases">
        <title>Genomic Encyclopedia of Type Strains, Phase IV (KMG-IV): sequencing the most valuable type-strain genomes for metagenomic binning, comparative biology and taxonomic classification.</title>
        <authorList>
            <person name="Goeker M."/>
        </authorList>
    </citation>
    <scope>NUCLEOTIDE SEQUENCE [LARGE SCALE GENOMIC DNA]</scope>
    <source>
        <strain evidence="8 9">DSM 16325</strain>
    </source>
</reference>
<evidence type="ECO:0000256" key="5">
    <source>
        <dbReference type="ARBA" id="ARBA00023163"/>
    </source>
</evidence>
<keyword evidence="5 6" id="KW-0804">Transcription</keyword>
<dbReference type="InterPro" id="IPR007627">
    <property type="entry name" value="RNA_pol_sigma70_r2"/>
</dbReference>
<evidence type="ECO:0000313" key="9">
    <source>
        <dbReference type="Proteomes" id="UP000520011"/>
    </source>
</evidence>
<dbReference type="NCBIfam" id="TIGR02895">
    <property type="entry name" value="spore_sigI"/>
    <property type="match status" value="1"/>
</dbReference>
<feature type="domain" description="RNA polymerase sigma-70 region 2" evidence="7">
    <location>
        <begin position="33"/>
        <end position="103"/>
    </location>
</feature>
<comment type="subcellular location">
    <subcellularLocation>
        <location evidence="6">Cytoplasm</location>
    </subcellularLocation>
</comment>
<keyword evidence="1 6" id="KW-0963">Cytoplasm</keyword>
<evidence type="ECO:0000256" key="4">
    <source>
        <dbReference type="ARBA" id="ARBA00023125"/>
    </source>
</evidence>
<keyword evidence="9" id="KW-1185">Reference proteome</keyword>
<dbReference type="SUPFAM" id="SSF88946">
    <property type="entry name" value="Sigma2 domain of RNA polymerase sigma factors"/>
    <property type="match status" value="1"/>
</dbReference>
<dbReference type="GO" id="GO:0006352">
    <property type="term" value="P:DNA-templated transcription initiation"/>
    <property type="evidence" value="ECO:0007669"/>
    <property type="project" value="UniProtKB-UniRule"/>
</dbReference>
<comment type="activity regulation">
    <text evidence="6">Negatively regulated by the anti-sigma-I factor RsgI.</text>
</comment>
<feature type="DNA-binding region" description="H-T-H motif" evidence="6">
    <location>
        <begin position="198"/>
        <end position="217"/>
    </location>
</feature>
<dbReference type="InterPro" id="IPR014244">
    <property type="entry name" value="RNA_pol_sigma-I"/>
</dbReference>
<dbReference type="HAMAP" id="MF_02064">
    <property type="entry name" value="Sigma70_SigI"/>
    <property type="match status" value="1"/>
</dbReference>
<keyword evidence="4 6" id="KW-0238">DNA-binding</keyword>
<dbReference type="InterPro" id="IPR014284">
    <property type="entry name" value="RNA_pol_sigma-70_dom"/>
</dbReference>
<comment type="function">
    <text evidence="6">Sigma factors are initiation factors that promote the attachment of RNA polymerase to specific initiation sites and are then released.</text>
</comment>
<protein>
    <recommendedName>
        <fullName evidence="6">RNA polymerase sigma factor SigI</fullName>
    </recommendedName>
</protein>
<comment type="caution">
    <text evidence="8">The sequence shown here is derived from an EMBL/GenBank/DDBJ whole genome shotgun (WGS) entry which is preliminary data.</text>
</comment>
<keyword evidence="2 6" id="KW-0805">Transcription regulation</keyword>
<dbReference type="PANTHER" id="PTHR30385:SF6">
    <property type="entry name" value="RNA POLYMERASE SIGMA FACTOR SIGI"/>
    <property type="match status" value="1"/>
</dbReference>
<dbReference type="NCBIfam" id="TIGR02937">
    <property type="entry name" value="sigma70-ECF"/>
    <property type="match status" value="1"/>
</dbReference>
<dbReference type="PANTHER" id="PTHR30385">
    <property type="entry name" value="SIGMA FACTOR F FLAGELLAR"/>
    <property type="match status" value="1"/>
</dbReference>
<dbReference type="RefSeq" id="WP_183255406.1">
    <property type="nucleotide sequence ID" value="NZ_JACHEP010000019.1"/>
</dbReference>
<evidence type="ECO:0000256" key="3">
    <source>
        <dbReference type="ARBA" id="ARBA00023082"/>
    </source>
</evidence>
<keyword evidence="3 6" id="KW-0731">Sigma factor</keyword>
<dbReference type="Gene3D" id="1.10.1740.10">
    <property type="match status" value="1"/>
</dbReference>
<evidence type="ECO:0000256" key="6">
    <source>
        <dbReference type="HAMAP-Rule" id="MF_02064"/>
    </source>
</evidence>
<evidence type="ECO:0000256" key="1">
    <source>
        <dbReference type="ARBA" id="ARBA00022490"/>
    </source>
</evidence>